<accession>C8Z4P2</accession>
<organism evidence="2 3">
    <name type="scientific">Saccharomyces cerevisiae (strain Lalvin EC1118 / Prise de mousse)</name>
    <name type="common">Baker's yeast</name>
    <dbReference type="NCBI Taxonomy" id="643680"/>
    <lineage>
        <taxon>Eukaryota</taxon>
        <taxon>Fungi</taxon>
        <taxon>Dikarya</taxon>
        <taxon>Ascomycota</taxon>
        <taxon>Saccharomycotina</taxon>
        <taxon>Saccharomycetes</taxon>
        <taxon>Saccharomycetales</taxon>
        <taxon>Saccharomycetaceae</taxon>
        <taxon>Saccharomyces</taxon>
    </lineage>
</organism>
<evidence type="ECO:0000256" key="1">
    <source>
        <dbReference type="SAM" id="Phobius"/>
    </source>
</evidence>
<dbReference type="SMR" id="C8Z4P2"/>
<proteinExistence type="predicted"/>
<dbReference type="HOGENOM" id="CLU_2265803_0_0_1"/>
<gene>
    <name evidence="2" type="ORF">EC1118_1D0_2069g</name>
</gene>
<evidence type="ECO:0000313" key="3">
    <source>
        <dbReference type="Proteomes" id="UP000000286"/>
    </source>
</evidence>
<keyword evidence="1" id="KW-1133">Transmembrane helix</keyword>
<keyword evidence="1" id="KW-0812">Transmembrane</keyword>
<protein>
    <submittedName>
        <fullName evidence="2">EC1118_1D0_2069p</fullName>
    </submittedName>
</protein>
<reference evidence="2 3" key="1">
    <citation type="journal article" date="2009" name="Proc. Natl. Acad. Sci. U.S.A.">
        <title>Eukaryote-to-eukaryote gene transfer events revealed by the genome sequence of the wine yeast Saccharomyces cerevisiae EC1118.</title>
        <authorList>
            <person name="Novo M."/>
            <person name="Bigey F."/>
            <person name="Beyne E."/>
            <person name="Galeote V."/>
            <person name="Gavory F."/>
            <person name="Mallet S."/>
            <person name="Cambot B."/>
            <person name="Legras J.L."/>
            <person name="Wincker P."/>
            <person name="Casaregola S."/>
            <person name="Dequin S."/>
        </authorList>
    </citation>
    <scope>NUCLEOTIDE SEQUENCE [LARGE SCALE GENOMIC DNA]</scope>
    <source>
        <strain evidence="3">Lalvin EC1118 / Prise de mousse</strain>
    </source>
</reference>
<keyword evidence="1" id="KW-0472">Membrane</keyword>
<feature type="transmembrane region" description="Helical" evidence="1">
    <location>
        <begin position="70"/>
        <end position="89"/>
    </location>
</feature>
<dbReference type="AlphaFoldDB" id="C8Z4P2"/>
<sequence>MHESLRNWKLSPRYFGIAGDVIAEGTGLGKALNIPGKYILKPFPLLRLLSVTLFISSLVLLANPTGTLNIFSYSYVVMVVLFICAKSLFNYSLQFIGEETSSL</sequence>
<dbReference type="Proteomes" id="UP000000286">
    <property type="component" value="Chromosome IV"/>
</dbReference>
<feature type="transmembrane region" description="Helical" evidence="1">
    <location>
        <begin position="45"/>
        <end position="64"/>
    </location>
</feature>
<dbReference type="EMBL" id="FN393063">
    <property type="protein sequence ID" value="CAY78481.1"/>
    <property type="molecule type" value="Genomic_DNA"/>
</dbReference>
<name>C8Z4P2_YEAS8</name>
<evidence type="ECO:0000313" key="2">
    <source>
        <dbReference type="EMBL" id="CAY78481.1"/>
    </source>
</evidence>